<feature type="compositionally biased region" description="Polar residues" evidence="7">
    <location>
        <begin position="180"/>
        <end position="197"/>
    </location>
</feature>
<dbReference type="CDD" id="cd20030">
    <property type="entry name" value="FH_FOXN1-like"/>
    <property type="match status" value="1"/>
</dbReference>
<dbReference type="AlphaFoldDB" id="A0A7J7KSP7"/>
<evidence type="ECO:0000256" key="7">
    <source>
        <dbReference type="SAM" id="MobiDB-lite"/>
    </source>
</evidence>
<comment type="subcellular location">
    <subcellularLocation>
        <location evidence="6">Nucleus</location>
    </subcellularLocation>
</comment>
<dbReference type="GO" id="GO:0005634">
    <property type="term" value="C:nucleus"/>
    <property type="evidence" value="ECO:0007669"/>
    <property type="project" value="UniProtKB-SubCell"/>
</dbReference>
<evidence type="ECO:0000256" key="1">
    <source>
        <dbReference type="ARBA" id="ARBA00022473"/>
    </source>
</evidence>
<keyword evidence="4" id="KW-0804">Transcription</keyword>
<evidence type="ECO:0000256" key="6">
    <source>
        <dbReference type="PROSITE-ProRule" id="PRU00089"/>
    </source>
</evidence>
<keyword evidence="1" id="KW-0217">Developmental protein</keyword>
<keyword evidence="3 6" id="KW-0238">DNA-binding</keyword>
<dbReference type="GO" id="GO:0000976">
    <property type="term" value="F:transcription cis-regulatory region binding"/>
    <property type="evidence" value="ECO:0007669"/>
    <property type="project" value="TreeGrafter"/>
</dbReference>
<keyword evidence="10" id="KW-1185">Reference proteome</keyword>
<feature type="region of interest" description="Disordered" evidence="7">
    <location>
        <begin position="1"/>
        <end position="21"/>
    </location>
</feature>
<evidence type="ECO:0000313" key="9">
    <source>
        <dbReference type="EMBL" id="KAF6041159.1"/>
    </source>
</evidence>
<evidence type="ECO:0000259" key="8">
    <source>
        <dbReference type="PROSITE" id="PS50039"/>
    </source>
</evidence>
<dbReference type="OrthoDB" id="10070006at2759"/>
<organism evidence="9 10">
    <name type="scientific">Bugula neritina</name>
    <name type="common">Brown bryozoan</name>
    <name type="synonym">Sertularia neritina</name>
    <dbReference type="NCBI Taxonomy" id="10212"/>
    <lineage>
        <taxon>Eukaryota</taxon>
        <taxon>Metazoa</taxon>
        <taxon>Spiralia</taxon>
        <taxon>Lophotrochozoa</taxon>
        <taxon>Bryozoa</taxon>
        <taxon>Gymnolaemata</taxon>
        <taxon>Cheilostomatida</taxon>
        <taxon>Flustrina</taxon>
        <taxon>Buguloidea</taxon>
        <taxon>Bugulidae</taxon>
        <taxon>Bugula</taxon>
    </lineage>
</organism>
<sequence length="459" mass="50949">MQVGYSHSHSGVSNGNGHTADHEYSSLHDMIDVDINSNVESMYPQIDIPVGKPDVTSSTSDMFISNSVPSTTQLPPISSTQQIEDLDSSVSNLSWLHSMQQQMPESNGNPNLLVNPSTVTPNSNTQPIRVVTLPSNVHISNSGNIKYVTVPTSKQQVYISTTKSTMSSQQYGSSRPALSYQRSYSHSPGSLPTSTVPDNPYPKPAYSYSCLIALSLKNSRRGSLPVAEIYSFMMQNFPYFKTAPDGWKNSVRHNLSLNKCFEKIENPNSDGTHSRKGCLWAMNPSKIKKMDEEIAKWNKKDLHAIKRSMSNPDLLDTLTKGQGAYLMERARPLRHSYQTSHLAHRPGVRIVTAIQPPHSNSSNGHQHLTIGQGQIFDKQQYVDQPIDLNKLAEEAADLFGEHDDLVLDPSLSEFAFQHSGLEEFTNDLLDLPPLNHTNSPMTSPMKSQIYNPNAVLPIY</sequence>
<dbReference type="SMART" id="SM00339">
    <property type="entry name" value="FH"/>
    <property type="match status" value="1"/>
</dbReference>
<dbReference type="PANTHER" id="PTHR46721:SF3">
    <property type="entry name" value="FORKHEAD BOX N1"/>
    <property type="match status" value="1"/>
</dbReference>
<dbReference type="Proteomes" id="UP000593567">
    <property type="component" value="Unassembled WGS sequence"/>
</dbReference>
<dbReference type="PROSITE" id="PS50039">
    <property type="entry name" value="FORK_HEAD_3"/>
    <property type="match status" value="1"/>
</dbReference>
<evidence type="ECO:0000256" key="4">
    <source>
        <dbReference type="ARBA" id="ARBA00023163"/>
    </source>
</evidence>
<proteinExistence type="predicted"/>
<feature type="DNA-binding region" description="Fork-head" evidence="6">
    <location>
        <begin position="203"/>
        <end position="301"/>
    </location>
</feature>
<gene>
    <name evidence="9" type="ORF">EB796_000497</name>
</gene>
<dbReference type="GO" id="GO:0000981">
    <property type="term" value="F:DNA-binding transcription factor activity, RNA polymerase II-specific"/>
    <property type="evidence" value="ECO:0007669"/>
    <property type="project" value="TreeGrafter"/>
</dbReference>
<feature type="domain" description="Fork-head" evidence="8">
    <location>
        <begin position="203"/>
        <end position="301"/>
    </location>
</feature>
<comment type="caution">
    <text evidence="9">The sequence shown here is derived from an EMBL/GenBank/DDBJ whole genome shotgun (WGS) entry which is preliminary data.</text>
</comment>
<dbReference type="EMBL" id="VXIV02000069">
    <property type="protein sequence ID" value="KAF6041159.1"/>
    <property type="molecule type" value="Genomic_DNA"/>
</dbReference>
<dbReference type="Gene3D" id="1.10.10.10">
    <property type="entry name" value="Winged helix-like DNA-binding domain superfamily/Winged helix DNA-binding domain"/>
    <property type="match status" value="1"/>
</dbReference>
<evidence type="ECO:0000256" key="5">
    <source>
        <dbReference type="ARBA" id="ARBA00023242"/>
    </source>
</evidence>
<feature type="compositionally biased region" description="Polar residues" evidence="7">
    <location>
        <begin position="163"/>
        <end position="173"/>
    </location>
</feature>
<evidence type="ECO:0000256" key="2">
    <source>
        <dbReference type="ARBA" id="ARBA00023015"/>
    </source>
</evidence>
<name>A0A7J7KSP7_BUGNE</name>
<dbReference type="InterPro" id="IPR036388">
    <property type="entry name" value="WH-like_DNA-bd_sf"/>
</dbReference>
<dbReference type="InterPro" id="IPR036390">
    <property type="entry name" value="WH_DNA-bd_sf"/>
</dbReference>
<dbReference type="PROSITE" id="PS00658">
    <property type="entry name" value="FORK_HEAD_2"/>
    <property type="match status" value="1"/>
</dbReference>
<dbReference type="PANTHER" id="PTHR46721">
    <property type="entry name" value="FORKHEAD BOX PROTEIN N1"/>
    <property type="match status" value="1"/>
</dbReference>
<protein>
    <submittedName>
        <fullName evidence="9">FOXN4</fullName>
    </submittedName>
</protein>
<accession>A0A7J7KSP7</accession>
<dbReference type="PRINTS" id="PR00053">
    <property type="entry name" value="FORKHEAD"/>
</dbReference>
<evidence type="ECO:0000313" key="10">
    <source>
        <dbReference type="Proteomes" id="UP000593567"/>
    </source>
</evidence>
<keyword evidence="2" id="KW-0805">Transcription regulation</keyword>
<keyword evidence="5 6" id="KW-0539">Nucleus</keyword>
<dbReference type="Pfam" id="PF00250">
    <property type="entry name" value="Forkhead"/>
    <property type="match status" value="1"/>
</dbReference>
<feature type="compositionally biased region" description="Low complexity" evidence="7">
    <location>
        <begin position="1"/>
        <end position="18"/>
    </location>
</feature>
<dbReference type="InterPro" id="IPR049624">
    <property type="entry name" value="FOXN1_4"/>
</dbReference>
<dbReference type="InterPro" id="IPR001766">
    <property type="entry name" value="Fork_head_dom"/>
</dbReference>
<feature type="region of interest" description="Disordered" evidence="7">
    <location>
        <begin position="163"/>
        <end position="198"/>
    </location>
</feature>
<evidence type="ECO:0000256" key="3">
    <source>
        <dbReference type="ARBA" id="ARBA00023125"/>
    </source>
</evidence>
<dbReference type="InterPro" id="IPR030456">
    <property type="entry name" value="TF_fork_head_CS_2"/>
</dbReference>
<reference evidence="9" key="1">
    <citation type="submission" date="2020-06" db="EMBL/GenBank/DDBJ databases">
        <title>Draft genome of Bugula neritina, a colonial animal packing powerful symbionts and potential medicines.</title>
        <authorList>
            <person name="Rayko M."/>
        </authorList>
    </citation>
    <scope>NUCLEOTIDE SEQUENCE [LARGE SCALE GENOMIC DNA]</scope>
    <source>
        <strain evidence="9">Kwan_BN1</strain>
    </source>
</reference>
<dbReference type="SUPFAM" id="SSF46785">
    <property type="entry name" value="Winged helix' DNA-binding domain"/>
    <property type="match status" value="1"/>
</dbReference>